<proteinExistence type="predicted"/>
<evidence type="ECO:0000259" key="2">
    <source>
        <dbReference type="Pfam" id="PF07589"/>
    </source>
</evidence>
<dbReference type="InterPro" id="IPR008979">
    <property type="entry name" value="Galactose-bd-like_sf"/>
</dbReference>
<organism evidence="3 4">
    <name type="scientific">Roseateles depolymerans</name>
    <dbReference type="NCBI Taxonomy" id="76731"/>
    <lineage>
        <taxon>Bacteria</taxon>
        <taxon>Pseudomonadati</taxon>
        <taxon>Pseudomonadota</taxon>
        <taxon>Betaproteobacteria</taxon>
        <taxon>Burkholderiales</taxon>
        <taxon>Sphaerotilaceae</taxon>
        <taxon>Roseateles</taxon>
    </lineage>
</organism>
<dbReference type="Proteomes" id="UP000249633">
    <property type="component" value="Unassembled WGS sequence"/>
</dbReference>
<dbReference type="InterPro" id="IPR013424">
    <property type="entry name" value="Ice-binding_C"/>
</dbReference>
<keyword evidence="1" id="KW-0732">Signal</keyword>
<sequence>MNATPTFAKYLAAAALLGLGSTAASADVGLFSTGLGADGTVLALGAVDPHYRLIDGSAVYGVDDAAGFPGYWMAPSSSSKWITVQVDSGGYAADLGAGATYTFRTQFDLSGYDTSTASLSGGVAADNQVVDVLLNGQSLGVSWSSYSSFASFVASSGFVAGVNTLDFVIDNWSGPTGLRTELSGNFTALPVPEPASLLLLSAGLAGLALRSSRAD</sequence>
<reference evidence="3 4" key="1">
    <citation type="submission" date="2017-08" db="EMBL/GenBank/DDBJ databases">
        <title>Infants hospitalized years apart are colonized by the same room-sourced microbial strains.</title>
        <authorList>
            <person name="Brooks B."/>
            <person name="Olm M.R."/>
            <person name="Firek B.A."/>
            <person name="Baker R."/>
            <person name="Thomas B.C."/>
            <person name="Morowitz M.J."/>
            <person name="Banfield J.F."/>
        </authorList>
    </citation>
    <scope>NUCLEOTIDE SEQUENCE [LARGE SCALE GENOMIC DNA]</scope>
    <source>
        <strain evidence="3">S2_012_000_R2_81</strain>
    </source>
</reference>
<accession>A0A2W5DQH9</accession>
<feature type="signal peptide" evidence="1">
    <location>
        <begin position="1"/>
        <end position="26"/>
    </location>
</feature>
<dbReference type="NCBIfam" id="TIGR02595">
    <property type="entry name" value="PEP_CTERM"/>
    <property type="match status" value="1"/>
</dbReference>
<dbReference type="Gene3D" id="2.60.120.260">
    <property type="entry name" value="Galactose-binding domain-like"/>
    <property type="match status" value="1"/>
</dbReference>
<protein>
    <recommendedName>
        <fullName evidence="2">Ice-binding protein C-terminal domain-containing protein</fullName>
    </recommendedName>
</protein>
<feature type="domain" description="Ice-binding protein C-terminal" evidence="2">
    <location>
        <begin position="190"/>
        <end position="213"/>
    </location>
</feature>
<evidence type="ECO:0000313" key="4">
    <source>
        <dbReference type="Proteomes" id="UP000249633"/>
    </source>
</evidence>
<dbReference type="Pfam" id="PF07589">
    <property type="entry name" value="PEP-CTERM"/>
    <property type="match status" value="1"/>
</dbReference>
<dbReference type="SUPFAM" id="SSF49785">
    <property type="entry name" value="Galactose-binding domain-like"/>
    <property type="match status" value="1"/>
</dbReference>
<evidence type="ECO:0000313" key="3">
    <source>
        <dbReference type="EMBL" id="PZP32958.1"/>
    </source>
</evidence>
<comment type="caution">
    <text evidence="3">The sequence shown here is derived from an EMBL/GenBank/DDBJ whole genome shotgun (WGS) entry which is preliminary data.</text>
</comment>
<gene>
    <name evidence="3" type="ORF">DI603_09810</name>
</gene>
<feature type="chain" id="PRO_5016081924" description="Ice-binding protein C-terminal domain-containing protein" evidence="1">
    <location>
        <begin position="27"/>
        <end position="215"/>
    </location>
</feature>
<dbReference type="EMBL" id="QFOD01000007">
    <property type="protein sequence ID" value="PZP32958.1"/>
    <property type="molecule type" value="Genomic_DNA"/>
</dbReference>
<name>A0A2W5DQH9_9BURK</name>
<dbReference type="AlphaFoldDB" id="A0A2W5DQH9"/>
<evidence type="ECO:0000256" key="1">
    <source>
        <dbReference type="SAM" id="SignalP"/>
    </source>
</evidence>